<protein>
    <submittedName>
        <fullName evidence="12">ATP-binding cassette domain-containing protein</fullName>
    </submittedName>
</protein>
<evidence type="ECO:0000256" key="4">
    <source>
        <dbReference type="ARBA" id="ARBA00022692"/>
    </source>
</evidence>
<evidence type="ECO:0000256" key="6">
    <source>
        <dbReference type="ARBA" id="ARBA00022840"/>
    </source>
</evidence>
<feature type="domain" description="ABC transporter" evidence="11">
    <location>
        <begin position="2"/>
        <end position="240"/>
    </location>
</feature>
<dbReference type="InterPro" id="IPR017871">
    <property type="entry name" value="ABC_transporter-like_CS"/>
</dbReference>
<keyword evidence="8 10" id="KW-0472">Membrane</keyword>
<dbReference type="SMART" id="SM00382">
    <property type="entry name" value="AAA"/>
    <property type="match status" value="1"/>
</dbReference>
<dbReference type="Gene3D" id="3.40.50.300">
    <property type="entry name" value="P-loop containing nucleotide triphosphate hydrolases"/>
    <property type="match status" value="1"/>
</dbReference>
<evidence type="ECO:0000256" key="9">
    <source>
        <dbReference type="ARBA" id="ARBA00038388"/>
    </source>
</evidence>
<sequence>MLEIKNVNKIYKANNQDFFALKNINLNFSSIGFISILGPSGCGKTTLLNLIGGLDKPSNGEILINSVSLSKFKSKEYDNYRNKKIGFIFQSYNLINHLTVLENVELSLNLSGIKKKERKNLALDALKKVNLIDVYKKKPNELSGGQCQRVAIARAIVNNPEIILADEPTGALDSQSSEQVLKILKEISKTKLVILVTHNDELANKYSDRIIKIKDGEVVYDEIYHKDNLIEVNKIEETNKKEKSNMNFLSSIKLSFKEIITKKGRTILTSVASSFGIIGVALVLALSNGFTNYINRVEEQTASMLPIQIPSYTVTYTYESTDLVPEEYPSEEVIYPIISGTSVAHYTYNNVTDRFIRYLDYLKNEKNLINDYIINYSSQYSFNLMTEFPNLDGTSYLDIVENGSAGSGLSNIVSQYTGTPSTLFHVLYGEEQYIEETYDLISGTYPKNYNELVLVVDSYNRLSPSVLKALGFYNEETTSEEMYYDPVTFEELFSKKYKVFSNDVMYTKIDSNKDYFNGQTTISTFKENDYSILFNDSSKGTELKIVGVLRPSKDSTFSLMSSGLCYTKELQEKLVDLNKTSQISANYLNNAVFNKVNPDTNTYYTPIDLRNEFIRYITTNIDEEDGSFTYNLNDLNNILNKYITFYLYRYYDEDSFYVTTLSGYLDYAYDLGIDLLSEEMKKHPSMSDLLSLIIETFNNLNNPTTYQEGMNNLITIFAYLNSYSAIDSVIIFPRTLTSKESLMNSLDNWNNIDSSSELHAHDESEQIYYTDIVGDLTNSLGQLINIVSIVLIIFAAISLIVSCVMTGIITYVSVLERTKEIGILRAIGARKLDVGRLFVFESSFIGLLGGIIGCTFTYILSIPINSILDSMFSSYNIGQIAFLNPIHALILIIISTCLTFISGLIPSFIASKKDPVVSLRSE</sequence>
<dbReference type="EMBL" id="JADIMY010000087">
    <property type="protein sequence ID" value="MBO8427790.1"/>
    <property type="molecule type" value="Genomic_DNA"/>
</dbReference>
<dbReference type="Proteomes" id="UP000823613">
    <property type="component" value="Unassembled WGS sequence"/>
</dbReference>
<comment type="caution">
    <text evidence="12">The sequence shown here is derived from an EMBL/GenBank/DDBJ whole genome shotgun (WGS) entry which is preliminary data.</text>
</comment>
<evidence type="ECO:0000313" key="12">
    <source>
        <dbReference type="EMBL" id="MBO8427790.1"/>
    </source>
</evidence>
<evidence type="ECO:0000256" key="5">
    <source>
        <dbReference type="ARBA" id="ARBA00022741"/>
    </source>
</evidence>
<keyword evidence="7 10" id="KW-1133">Transmembrane helix</keyword>
<dbReference type="InterPro" id="IPR003439">
    <property type="entry name" value="ABC_transporter-like_ATP-bd"/>
</dbReference>
<comment type="subcellular location">
    <subcellularLocation>
        <location evidence="1">Cell inner membrane</location>
        <topology evidence="1">Multi-pass membrane protein</topology>
    </subcellularLocation>
</comment>
<feature type="transmembrane region" description="Helical" evidence="10">
    <location>
        <begin position="786"/>
        <end position="814"/>
    </location>
</feature>
<keyword evidence="3" id="KW-1003">Cell membrane</keyword>
<dbReference type="SUPFAM" id="SSF52540">
    <property type="entry name" value="P-loop containing nucleoside triphosphate hydrolases"/>
    <property type="match status" value="1"/>
</dbReference>
<evidence type="ECO:0000256" key="2">
    <source>
        <dbReference type="ARBA" id="ARBA00022448"/>
    </source>
</evidence>
<dbReference type="CDD" id="cd03255">
    <property type="entry name" value="ABC_MJ0796_LolCDE_FtsE"/>
    <property type="match status" value="1"/>
</dbReference>
<keyword evidence="2" id="KW-0813">Transport</keyword>
<dbReference type="PROSITE" id="PS50893">
    <property type="entry name" value="ABC_TRANSPORTER_2"/>
    <property type="match status" value="1"/>
</dbReference>
<dbReference type="PROSITE" id="PS00211">
    <property type="entry name" value="ABC_TRANSPORTER_1"/>
    <property type="match status" value="1"/>
</dbReference>
<evidence type="ECO:0000256" key="8">
    <source>
        <dbReference type="ARBA" id="ARBA00023136"/>
    </source>
</evidence>
<organism evidence="12 13">
    <name type="scientific">Candidatus Onthovivens merdipullorum</name>
    <dbReference type="NCBI Taxonomy" id="2840889"/>
    <lineage>
        <taxon>Bacteria</taxon>
        <taxon>Bacillati</taxon>
        <taxon>Bacillota</taxon>
        <taxon>Bacilli</taxon>
        <taxon>Bacillales</taxon>
        <taxon>Candidatus Onthovivens</taxon>
    </lineage>
</organism>
<gene>
    <name evidence="12" type="ORF">IAC58_04485</name>
</gene>
<evidence type="ECO:0000256" key="1">
    <source>
        <dbReference type="ARBA" id="ARBA00004429"/>
    </source>
</evidence>
<proteinExistence type="inferred from homology"/>
<reference evidence="12" key="1">
    <citation type="submission" date="2020-10" db="EMBL/GenBank/DDBJ databases">
        <authorList>
            <person name="Gilroy R."/>
        </authorList>
    </citation>
    <scope>NUCLEOTIDE SEQUENCE</scope>
    <source>
        <strain evidence="12">11159</strain>
    </source>
</reference>
<evidence type="ECO:0000256" key="10">
    <source>
        <dbReference type="SAM" id="Phobius"/>
    </source>
</evidence>
<dbReference type="InterPro" id="IPR017911">
    <property type="entry name" value="MacB-like_ATP-bd"/>
</dbReference>
<evidence type="ECO:0000259" key="11">
    <source>
        <dbReference type="PROSITE" id="PS50893"/>
    </source>
</evidence>
<dbReference type="GO" id="GO:0005524">
    <property type="term" value="F:ATP binding"/>
    <property type="evidence" value="ECO:0007669"/>
    <property type="project" value="UniProtKB-KW"/>
</dbReference>
<accession>A0A9D9GUK0</accession>
<dbReference type="InterPro" id="IPR003593">
    <property type="entry name" value="AAA+_ATPase"/>
</dbReference>
<comment type="similarity">
    <text evidence="9">Belongs to the ABC transporter superfamily. Macrolide exporter (TC 3.A.1.122) family.</text>
</comment>
<dbReference type="GO" id="GO:0022857">
    <property type="term" value="F:transmembrane transporter activity"/>
    <property type="evidence" value="ECO:0007669"/>
    <property type="project" value="UniProtKB-ARBA"/>
</dbReference>
<evidence type="ECO:0000313" key="13">
    <source>
        <dbReference type="Proteomes" id="UP000823613"/>
    </source>
</evidence>
<dbReference type="FunFam" id="3.40.50.300:FF:000032">
    <property type="entry name" value="Export ABC transporter ATP-binding protein"/>
    <property type="match status" value="1"/>
</dbReference>
<dbReference type="InterPro" id="IPR003838">
    <property type="entry name" value="ABC3_permease_C"/>
</dbReference>
<dbReference type="Pfam" id="PF02687">
    <property type="entry name" value="FtsX"/>
    <property type="match status" value="1"/>
</dbReference>
<dbReference type="GO" id="GO:0005886">
    <property type="term" value="C:plasma membrane"/>
    <property type="evidence" value="ECO:0007669"/>
    <property type="project" value="UniProtKB-SubCell"/>
</dbReference>
<dbReference type="PANTHER" id="PTHR42798:SF6">
    <property type="entry name" value="CELL DIVISION ATP-BINDING PROTEIN FTSE"/>
    <property type="match status" value="1"/>
</dbReference>
<feature type="transmembrane region" description="Helical" evidence="10">
    <location>
        <begin position="880"/>
        <end position="905"/>
    </location>
</feature>
<keyword evidence="5" id="KW-0547">Nucleotide-binding</keyword>
<dbReference type="GO" id="GO:0098796">
    <property type="term" value="C:membrane protein complex"/>
    <property type="evidence" value="ECO:0007669"/>
    <property type="project" value="UniProtKB-ARBA"/>
</dbReference>
<dbReference type="PANTHER" id="PTHR42798">
    <property type="entry name" value="LIPOPROTEIN-RELEASING SYSTEM ATP-BINDING PROTEIN LOLD"/>
    <property type="match status" value="1"/>
</dbReference>
<evidence type="ECO:0000256" key="7">
    <source>
        <dbReference type="ARBA" id="ARBA00022989"/>
    </source>
</evidence>
<evidence type="ECO:0000256" key="3">
    <source>
        <dbReference type="ARBA" id="ARBA00022475"/>
    </source>
</evidence>
<dbReference type="GO" id="GO:0016887">
    <property type="term" value="F:ATP hydrolysis activity"/>
    <property type="evidence" value="ECO:0007669"/>
    <property type="project" value="InterPro"/>
</dbReference>
<name>A0A9D9GUK0_9BACL</name>
<feature type="transmembrane region" description="Helical" evidence="10">
    <location>
        <begin position="834"/>
        <end position="860"/>
    </location>
</feature>
<keyword evidence="4 10" id="KW-0812">Transmembrane</keyword>
<dbReference type="AlphaFoldDB" id="A0A9D9GUK0"/>
<reference evidence="12" key="2">
    <citation type="journal article" date="2021" name="PeerJ">
        <title>Extensive microbial diversity within the chicken gut microbiome revealed by metagenomics and culture.</title>
        <authorList>
            <person name="Gilroy R."/>
            <person name="Ravi A."/>
            <person name="Getino M."/>
            <person name="Pursley I."/>
            <person name="Horton D.L."/>
            <person name="Alikhan N.F."/>
            <person name="Baker D."/>
            <person name="Gharbi K."/>
            <person name="Hall N."/>
            <person name="Watson M."/>
            <person name="Adriaenssens E.M."/>
            <person name="Foster-Nyarko E."/>
            <person name="Jarju S."/>
            <person name="Secka A."/>
            <person name="Antonio M."/>
            <person name="Oren A."/>
            <person name="Chaudhuri R.R."/>
            <person name="La Ragione R."/>
            <person name="Hildebrand F."/>
            <person name="Pallen M.J."/>
        </authorList>
    </citation>
    <scope>NUCLEOTIDE SEQUENCE</scope>
    <source>
        <strain evidence="12">11159</strain>
    </source>
</reference>
<keyword evidence="6 12" id="KW-0067">ATP-binding</keyword>
<dbReference type="InterPro" id="IPR027417">
    <property type="entry name" value="P-loop_NTPase"/>
</dbReference>
<dbReference type="Pfam" id="PF00005">
    <property type="entry name" value="ABC_tran"/>
    <property type="match status" value="1"/>
</dbReference>